<dbReference type="Proteomes" id="UP001445076">
    <property type="component" value="Unassembled WGS sequence"/>
</dbReference>
<feature type="disulfide bond" evidence="2">
    <location>
        <begin position="28"/>
        <end position="37"/>
    </location>
</feature>
<dbReference type="InterPro" id="IPR000742">
    <property type="entry name" value="EGF"/>
</dbReference>
<reference evidence="5 6" key="1">
    <citation type="journal article" date="2024" name="BMC Genomics">
        <title>Genome assembly of redclaw crayfish (Cherax quadricarinatus) provides insights into its immune adaptation and hypoxia tolerance.</title>
        <authorList>
            <person name="Liu Z."/>
            <person name="Zheng J."/>
            <person name="Li H."/>
            <person name="Fang K."/>
            <person name="Wang S."/>
            <person name="He J."/>
            <person name="Zhou D."/>
            <person name="Weng S."/>
            <person name="Chi M."/>
            <person name="Gu Z."/>
            <person name="He J."/>
            <person name="Li F."/>
            <person name="Wang M."/>
        </authorList>
    </citation>
    <scope>NUCLEOTIDE SEQUENCE [LARGE SCALE GENOMIC DNA]</scope>
    <source>
        <strain evidence="5">ZL_2023a</strain>
    </source>
</reference>
<protein>
    <submittedName>
        <fullName evidence="5">Uncharacterized protein</fullName>
    </submittedName>
</protein>
<feature type="non-terminal residue" evidence="5">
    <location>
        <position position="132"/>
    </location>
</feature>
<accession>A0AAW0Y1F1</accession>
<dbReference type="EMBL" id="JARKIK010000007">
    <property type="protein sequence ID" value="KAK8750482.1"/>
    <property type="molecule type" value="Genomic_DNA"/>
</dbReference>
<dbReference type="Gene3D" id="2.60.120.200">
    <property type="match status" value="1"/>
</dbReference>
<evidence type="ECO:0000256" key="2">
    <source>
        <dbReference type="PROSITE-ProRule" id="PRU00076"/>
    </source>
</evidence>
<dbReference type="Pfam" id="PF02210">
    <property type="entry name" value="Laminin_G_2"/>
    <property type="match status" value="1"/>
</dbReference>
<proteinExistence type="predicted"/>
<organism evidence="5 6">
    <name type="scientific">Cherax quadricarinatus</name>
    <name type="common">Australian red claw crayfish</name>
    <dbReference type="NCBI Taxonomy" id="27406"/>
    <lineage>
        <taxon>Eukaryota</taxon>
        <taxon>Metazoa</taxon>
        <taxon>Ecdysozoa</taxon>
        <taxon>Arthropoda</taxon>
        <taxon>Crustacea</taxon>
        <taxon>Multicrustacea</taxon>
        <taxon>Malacostraca</taxon>
        <taxon>Eumalacostraca</taxon>
        <taxon>Eucarida</taxon>
        <taxon>Decapoda</taxon>
        <taxon>Pleocyemata</taxon>
        <taxon>Astacidea</taxon>
        <taxon>Parastacoidea</taxon>
        <taxon>Parastacidae</taxon>
        <taxon>Cherax</taxon>
    </lineage>
</organism>
<dbReference type="SUPFAM" id="SSF49899">
    <property type="entry name" value="Concanavalin A-like lectins/glucanases"/>
    <property type="match status" value="1"/>
</dbReference>
<gene>
    <name evidence="5" type="ORF">OTU49_014854</name>
</gene>
<keyword evidence="2" id="KW-0245">EGF-like domain</keyword>
<dbReference type="PROSITE" id="PS50025">
    <property type="entry name" value="LAM_G_DOMAIN"/>
    <property type="match status" value="1"/>
</dbReference>
<comment type="caution">
    <text evidence="2">Lacks conserved residue(s) required for the propagation of feature annotation.</text>
</comment>
<dbReference type="AlphaFoldDB" id="A0AAW0Y1F1"/>
<comment type="caution">
    <text evidence="5">The sequence shown here is derived from an EMBL/GenBank/DDBJ whole genome shotgun (WGS) entry which is preliminary data.</text>
</comment>
<evidence type="ECO:0000313" key="6">
    <source>
        <dbReference type="Proteomes" id="UP001445076"/>
    </source>
</evidence>
<evidence type="ECO:0000313" key="5">
    <source>
        <dbReference type="EMBL" id="KAK8750482.1"/>
    </source>
</evidence>
<feature type="non-terminal residue" evidence="5">
    <location>
        <position position="1"/>
    </location>
</feature>
<name>A0AAW0Y1F1_CHEQU</name>
<evidence type="ECO:0000259" key="3">
    <source>
        <dbReference type="PROSITE" id="PS50025"/>
    </source>
</evidence>
<dbReference type="CDD" id="cd00110">
    <property type="entry name" value="LamG"/>
    <property type="match status" value="1"/>
</dbReference>
<feature type="domain" description="EGF-like" evidence="4">
    <location>
        <begin position="1"/>
        <end position="38"/>
    </location>
</feature>
<evidence type="ECO:0000259" key="4">
    <source>
        <dbReference type="PROSITE" id="PS50026"/>
    </source>
</evidence>
<dbReference type="PROSITE" id="PS00022">
    <property type="entry name" value="EGF_1"/>
    <property type="match status" value="1"/>
</dbReference>
<keyword evidence="6" id="KW-1185">Reference proteome</keyword>
<dbReference type="InterPro" id="IPR001791">
    <property type="entry name" value="Laminin_G"/>
</dbReference>
<feature type="domain" description="Laminin G" evidence="3">
    <location>
        <begin position="41"/>
        <end position="132"/>
    </location>
</feature>
<dbReference type="InterPro" id="IPR013320">
    <property type="entry name" value="ConA-like_dom_sf"/>
</dbReference>
<evidence type="ECO:0000256" key="1">
    <source>
        <dbReference type="ARBA" id="ARBA00023157"/>
    </source>
</evidence>
<dbReference type="PROSITE" id="PS01186">
    <property type="entry name" value="EGF_2"/>
    <property type="match status" value="1"/>
</dbReference>
<keyword evidence="1 2" id="KW-1015">Disulfide bond</keyword>
<dbReference type="PROSITE" id="PS50026">
    <property type="entry name" value="EGF_3"/>
    <property type="match status" value="1"/>
</dbReference>
<sequence>AADCLSNGLYCGLHARCRGSPGSLRCECQAGWGGPGCATPTTPTTFLLNSYVKLALSFTPLGYTTSISLRFRTWRRRGELVVMTSQHGRDRWAVEVVGGRVCVALHLHPRPPTSLCLTRATLTDGRWHSLAA</sequence>